<dbReference type="Proteomes" id="UP000264146">
    <property type="component" value="Chromosome"/>
</dbReference>
<dbReference type="Pfam" id="PF04183">
    <property type="entry name" value="IucA_IucC"/>
    <property type="match status" value="1"/>
</dbReference>
<dbReference type="Gene3D" id="1.10.510.40">
    <property type="match status" value="1"/>
</dbReference>
<protein>
    <submittedName>
        <fullName evidence="6">IucA/IucC family siderophore biosynthesis protein</fullName>
    </submittedName>
    <submittedName>
        <fullName evidence="7">Siderophore staphylobactin biosynthesis protein SbnE</fullName>
        <ecNumber evidence="7">6.3.2.-</ecNumber>
    </submittedName>
</protein>
<dbReference type="Gene3D" id="6.10.250.3370">
    <property type="match status" value="1"/>
</dbReference>
<reference evidence="6 9" key="1">
    <citation type="submission" date="2018-01" db="EMBL/GenBank/DDBJ databases">
        <title>Complete genome sequence of Staphylococcus Scheliferi isolated from human.</title>
        <authorList>
            <person name="Abouelkhair M.A."/>
            <person name="Bemis D.A."/>
            <person name="Kania S.A."/>
        </authorList>
    </citation>
    <scope>NUCLEOTIDE SEQUENCE [LARGE SCALE GENOMIC DNA]</scope>
    <source>
        <strain evidence="6 9">ATCC 43808</strain>
    </source>
</reference>
<dbReference type="EMBL" id="LR962863">
    <property type="protein sequence ID" value="CAD7358503.1"/>
    <property type="molecule type" value="Genomic_DNA"/>
</dbReference>
<evidence type="ECO:0000259" key="3">
    <source>
        <dbReference type="Pfam" id="PF04183"/>
    </source>
</evidence>
<dbReference type="InterPro" id="IPR007310">
    <property type="entry name" value="Aerobactin_biosyn_IucA/IucC_N"/>
</dbReference>
<gene>
    <name evidence="7" type="primary">sbnE_1</name>
    <name evidence="6" type="ORF">C1O36_00855</name>
    <name evidence="7" type="ORF">NCTC12218_00084</name>
</gene>
<dbReference type="InterPro" id="IPR037455">
    <property type="entry name" value="LucA/IucC-like"/>
</dbReference>
<keyword evidence="9" id="KW-1185">Reference proteome</keyword>
<evidence type="ECO:0000313" key="8">
    <source>
        <dbReference type="Proteomes" id="UP000264146"/>
    </source>
</evidence>
<dbReference type="EC" id="6.3.2.-" evidence="7"/>
<evidence type="ECO:0000313" key="7">
    <source>
        <dbReference type="EMBL" id="SUM85909.1"/>
    </source>
</evidence>
<accession>A0A7Z7QMC9</accession>
<evidence type="ECO:0000313" key="6">
    <source>
        <dbReference type="EMBL" id="NHA33087.1"/>
    </source>
</evidence>
<dbReference type="Pfam" id="PF06276">
    <property type="entry name" value="FhuF"/>
    <property type="match status" value="1"/>
</dbReference>
<evidence type="ECO:0000256" key="1">
    <source>
        <dbReference type="ARBA" id="ARBA00004924"/>
    </source>
</evidence>
<evidence type="ECO:0000259" key="4">
    <source>
        <dbReference type="Pfam" id="PF06276"/>
    </source>
</evidence>
<name>A0A7Z7QMC9_STASC</name>
<comment type="pathway">
    <text evidence="1">Siderophore biosynthesis.</text>
</comment>
<dbReference type="GO" id="GO:0019290">
    <property type="term" value="P:siderophore biosynthetic process"/>
    <property type="evidence" value="ECO:0007669"/>
    <property type="project" value="InterPro"/>
</dbReference>
<evidence type="ECO:0000313" key="9">
    <source>
        <dbReference type="Proteomes" id="UP000572988"/>
    </source>
</evidence>
<evidence type="ECO:0000256" key="2">
    <source>
        <dbReference type="ARBA" id="ARBA00007832"/>
    </source>
</evidence>
<dbReference type="EMBL" id="POVK01000002">
    <property type="protein sequence ID" value="NHA33087.1"/>
    <property type="molecule type" value="Genomic_DNA"/>
</dbReference>
<reference evidence="5 8" key="3">
    <citation type="submission" date="2020-11" db="EMBL/GenBank/DDBJ databases">
        <authorList>
            <consortium name="Pathogen Informatics"/>
        </authorList>
    </citation>
    <scope>NUCLEOTIDE SEQUENCE [LARGE SCALE GENOMIC DNA]</scope>
    <source>
        <strain evidence="5 8">NCTC12218</strain>
    </source>
</reference>
<dbReference type="EMBL" id="UHEF01000001">
    <property type="protein sequence ID" value="SUM85909.1"/>
    <property type="molecule type" value="Genomic_DNA"/>
</dbReference>
<dbReference type="AlphaFoldDB" id="A0A7Z7QMC9"/>
<evidence type="ECO:0000313" key="5">
    <source>
        <dbReference type="EMBL" id="CAD7358503.1"/>
    </source>
</evidence>
<dbReference type="PANTHER" id="PTHR34384">
    <property type="entry name" value="L-2,3-DIAMINOPROPANOATE--CITRATE LIGASE"/>
    <property type="match status" value="1"/>
</dbReference>
<feature type="domain" description="Aerobactin siderophore biosynthesis IucA/IucC N-terminal" evidence="3">
    <location>
        <begin position="136"/>
        <end position="365"/>
    </location>
</feature>
<dbReference type="RefSeq" id="WP_016425803.1">
    <property type="nucleotide sequence ID" value="NZ_CABKRV010000002.1"/>
</dbReference>
<keyword evidence="7" id="KW-0436">Ligase</keyword>
<dbReference type="Proteomes" id="UP000572988">
    <property type="component" value="Unassembled WGS sequence"/>
</dbReference>
<reference evidence="7" key="2">
    <citation type="submission" date="2018-06" db="EMBL/GenBank/DDBJ databases">
        <authorList>
            <consortium name="Pathogen Informatics"/>
            <person name="Doyle S."/>
        </authorList>
    </citation>
    <scope>NUCLEOTIDE SEQUENCE [LARGE SCALE GENOMIC DNA]</scope>
    <source>
        <strain evidence="7">NCTC12218</strain>
    </source>
</reference>
<comment type="similarity">
    <text evidence="2">Belongs to the IucA/IucC family.</text>
</comment>
<dbReference type="InterPro" id="IPR022770">
    <property type="entry name" value="IucA/IucC-like_C"/>
</dbReference>
<sequence>MQKHNTKNIATHAALERILNVYFRENGQYRESDPSHQWTIQLNEAGKLMGQFSYWSPMGHHMYENHITLHDGDTVSQLTPVEGIQLILEKMVDETDEDQSEIKQRLEAVQTDIDNSIERTACYLAFRESQHHETRYIQSEQSLYLGHPFHPTPKSATGFSQGDIQSYAPECHVSFQLFYIAVHQSLLLERYVTGHQSGVDTKLHKLSKIPKSDIGKDFKLLAVHPFQIDILKQNGLFKVWCAKGLVRVYGPCGDEVYPTSSVRTVFAKHLNFYLKLPIQVKITNFVRTNDFEQIERTLDAAEIIATVKRSYETAAFKLMFEEGYRAFKADSQADSHLLENSAMIVREGIESYQTEQDIHVLASLVETLPDNATSLLSQRIEQSGLTSEAWLADYLNMTLRPMLKLFSETGISLEAHVQNTLIALKQGRPHTCYVRDLEGICVSRELAQQANIIPNIVREESPVVLSHQEAWHRFKYYIIVNQLGHLISTIGKAYHNESQLWSVVREQFIQWQASGNEVMQASIQDLCDTPFFEAKANLTSKLKDCGENPIYIEIPNPIFIEKEDHLVG</sequence>
<organism evidence="7">
    <name type="scientific">Staphylococcus schleiferi</name>
    <dbReference type="NCBI Taxonomy" id="1295"/>
    <lineage>
        <taxon>Bacteria</taxon>
        <taxon>Bacillati</taxon>
        <taxon>Bacillota</taxon>
        <taxon>Bacilli</taxon>
        <taxon>Bacillales</taxon>
        <taxon>Staphylococcaceae</taxon>
        <taxon>Staphylococcus</taxon>
    </lineage>
</organism>
<proteinExistence type="inferred from homology"/>
<feature type="domain" description="Aerobactin siderophore biosynthesis IucA/IucC-like C-terminal" evidence="4">
    <location>
        <begin position="388"/>
        <end position="548"/>
    </location>
</feature>
<dbReference type="PANTHER" id="PTHR34384:SF5">
    <property type="entry name" value="L-2,3-DIAMINOPROPANOATE--CITRATE LIGASE"/>
    <property type="match status" value="1"/>
</dbReference>
<dbReference type="GO" id="GO:0016881">
    <property type="term" value="F:acid-amino acid ligase activity"/>
    <property type="evidence" value="ECO:0007669"/>
    <property type="project" value="UniProtKB-ARBA"/>
</dbReference>